<keyword evidence="4" id="KW-0804">Transcription</keyword>
<dbReference type="Proteomes" id="UP000218887">
    <property type="component" value="Unassembled WGS sequence"/>
</dbReference>
<dbReference type="PANTHER" id="PTHR34294">
    <property type="entry name" value="TRANSCRIPTIONAL REGULATOR-RELATED"/>
    <property type="match status" value="1"/>
</dbReference>
<comment type="similarity">
    <text evidence="1">Belongs to the SorC transcriptional regulatory family.</text>
</comment>
<keyword evidence="2" id="KW-0805">Transcription regulation</keyword>
<dbReference type="InterPro" id="IPR037171">
    <property type="entry name" value="NagB/RpiA_transferase-like"/>
</dbReference>
<dbReference type="Pfam" id="PF04198">
    <property type="entry name" value="Sugar-bind"/>
    <property type="match status" value="1"/>
</dbReference>
<sequence length="343" mass="37889">MRALIDLQKKLVPDLLEVMQQRYSILHSVDLFQPIGRRGLAENANLTERNVRSEIDFLNEQGLILVTTKGMYITKEGKIILDQLAEFMSEIAGLNVLEKQIKDKLHVKDIIIVPGNSDRYEWVKQEMGKACIAFLKKVIKANHTIAVTGGTTMAAVAEAMTPLTKEDSYLFVPARGGIGEKAENQANTIVAEMAKGAKGDYRLLYVPDPLSESAYQTIINEPTINETLNQIKGANVILHGIGDAFTMAERRKTPESIAKKLKENKAVSEAFGYYFNAMGSIVHKVRTVGIQLEDLASIDYVITIAGGESKGKAIASYFQQGKSDLLITDEAAAKQILREDPFK</sequence>
<dbReference type="EMBL" id="NPOA01000011">
    <property type="protein sequence ID" value="PAV28610.1"/>
    <property type="molecule type" value="Genomic_DNA"/>
</dbReference>
<dbReference type="SUPFAM" id="SSF46785">
    <property type="entry name" value="Winged helix' DNA-binding domain"/>
    <property type="match status" value="1"/>
</dbReference>
<protein>
    <submittedName>
        <fullName evidence="7">Uncharacterized protein</fullName>
    </submittedName>
</protein>
<dbReference type="InterPro" id="IPR036388">
    <property type="entry name" value="WH-like_DNA-bd_sf"/>
</dbReference>
<dbReference type="InterPro" id="IPR007324">
    <property type="entry name" value="Sugar-bd_dom_put"/>
</dbReference>
<keyword evidence="8" id="KW-1185">Reference proteome</keyword>
<name>A0A2A2IBV8_9BACI</name>
<evidence type="ECO:0000313" key="8">
    <source>
        <dbReference type="Proteomes" id="UP000218887"/>
    </source>
</evidence>
<dbReference type="SUPFAM" id="SSF100950">
    <property type="entry name" value="NagB/RpiA/CoA transferase-like"/>
    <property type="match status" value="1"/>
</dbReference>
<accession>A0A2A2IBV8</accession>
<dbReference type="GO" id="GO:0030246">
    <property type="term" value="F:carbohydrate binding"/>
    <property type="evidence" value="ECO:0007669"/>
    <property type="project" value="InterPro"/>
</dbReference>
<dbReference type="AlphaFoldDB" id="A0A2A2IBV8"/>
<dbReference type="Gene3D" id="1.10.10.10">
    <property type="entry name" value="Winged helix-like DNA-binding domain superfamily/Winged helix DNA-binding domain"/>
    <property type="match status" value="1"/>
</dbReference>
<evidence type="ECO:0000259" key="6">
    <source>
        <dbReference type="Pfam" id="PF21715"/>
    </source>
</evidence>
<evidence type="ECO:0000313" key="7">
    <source>
        <dbReference type="EMBL" id="PAV28610.1"/>
    </source>
</evidence>
<dbReference type="InterPro" id="IPR036390">
    <property type="entry name" value="WH_DNA-bd_sf"/>
</dbReference>
<feature type="domain" description="Sugar-binding" evidence="5">
    <location>
        <begin position="90"/>
        <end position="338"/>
    </location>
</feature>
<dbReference type="InterPro" id="IPR051054">
    <property type="entry name" value="SorC_transcr_regulators"/>
</dbReference>
<proteinExistence type="inferred from homology"/>
<reference evidence="7 8" key="1">
    <citation type="submission" date="2017-08" db="EMBL/GenBank/DDBJ databases">
        <title>Virgibacillus indicus sp. nov. and Virgibacillus profoundi sp. nov, two moderately halophilic bacteria isolated from marine sediment by using the Microfluidic Streak Plate.</title>
        <authorList>
            <person name="Xu B."/>
            <person name="Hu B."/>
            <person name="Wang J."/>
            <person name="Zhu Y."/>
            <person name="Huang L."/>
            <person name="Du W."/>
            <person name="Huang Y."/>
        </authorList>
    </citation>
    <scope>NUCLEOTIDE SEQUENCE [LARGE SCALE GENOMIC DNA]</scope>
    <source>
        <strain evidence="7 8">IO3-P3-H5</strain>
    </source>
</reference>
<dbReference type="RefSeq" id="WP_095656378.1">
    <property type="nucleotide sequence ID" value="NZ_NPOA01000011.1"/>
</dbReference>
<evidence type="ECO:0000256" key="3">
    <source>
        <dbReference type="ARBA" id="ARBA00023125"/>
    </source>
</evidence>
<dbReference type="OrthoDB" id="9793820at2"/>
<gene>
    <name evidence="7" type="ORF">CIL05_15040</name>
</gene>
<keyword evidence="3" id="KW-0238">DNA-binding</keyword>
<comment type="caution">
    <text evidence="7">The sequence shown here is derived from an EMBL/GenBank/DDBJ whole genome shotgun (WGS) entry which is preliminary data.</text>
</comment>
<dbReference type="GO" id="GO:0003677">
    <property type="term" value="F:DNA binding"/>
    <property type="evidence" value="ECO:0007669"/>
    <property type="project" value="UniProtKB-KW"/>
</dbReference>
<evidence type="ECO:0000256" key="4">
    <source>
        <dbReference type="ARBA" id="ARBA00023163"/>
    </source>
</evidence>
<evidence type="ECO:0000256" key="2">
    <source>
        <dbReference type="ARBA" id="ARBA00023015"/>
    </source>
</evidence>
<evidence type="ECO:0000259" key="5">
    <source>
        <dbReference type="Pfam" id="PF04198"/>
    </source>
</evidence>
<evidence type="ECO:0000256" key="1">
    <source>
        <dbReference type="ARBA" id="ARBA00010466"/>
    </source>
</evidence>
<feature type="domain" description="CggR N-terminal DNA binding" evidence="6">
    <location>
        <begin position="18"/>
        <end position="88"/>
    </location>
</feature>
<dbReference type="InterPro" id="IPR048715">
    <property type="entry name" value="CggR_N"/>
</dbReference>
<dbReference type="Pfam" id="PF21715">
    <property type="entry name" value="CggR_N"/>
    <property type="match status" value="1"/>
</dbReference>
<organism evidence="7 8">
    <name type="scientific">Virgibacillus profundi</name>
    <dbReference type="NCBI Taxonomy" id="2024555"/>
    <lineage>
        <taxon>Bacteria</taxon>
        <taxon>Bacillati</taxon>
        <taxon>Bacillota</taxon>
        <taxon>Bacilli</taxon>
        <taxon>Bacillales</taxon>
        <taxon>Bacillaceae</taxon>
        <taxon>Virgibacillus</taxon>
    </lineage>
</organism>
<dbReference type="PANTHER" id="PTHR34294:SF5">
    <property type="entry name" value="CENTRAL GLYCOLYTIC GENES REGULATOR"/>
    <property type="match status" value="1"/>
</dbReference>
<dbReference type="Gene3D" id="3.40.50.1360">
    <property type="match status" value="1"/>
</dbReference>